<comment type="caution">
    <text evidence="2">The sequence shown here is derived from an EMBL/GenBank/DDBJ whole genome shotgun (WGS) entry which is preliminary data.</text>
</comment>
<evidence type="ECO:0000313" key="2">
    <source>
        <dbReference type="EMBL" id="MXQ89714.1"/>
    </source>
</evidence>
<name>A0A6B0RNV9_9CETA</name>
<feature type="region of interest" description="Disordered" evidence="1">
    <location>
        <begin position="1"/>
        <end position="97"/>
    </location>
</feature>
<feature type="region of interest" description="Disordered" evidence="1">
    <location>
        <begin position="225"/>
        <end position="250"/>
    </location>
</feature>
<sequence length="287" mass="30745">MPPLVPPVQGAVPRGSRGPHLEGAGRGQDTPRAQDDRYTDTQLTIPQASSTTKTQQEDSQPDSLRLRSGTGSDPQLRALVPSGRTEARGPSCPRESALLLLADPSSARWPAHPAQLPPRRIQGRAAVALEPPRPSGGHCGSDDQTLCVQPQRSAEEARPAGPPPSQDTPSRGGTSAYLPRGRPAAVWSGPDPRGAARRLGAARASGAAGRVSRLPQPRWRWAQLEPSHEEPNAVRQQQANKPTEWRAVSGGFREPGTARCVSSSDGSRCSFCCFSCTIMHYVWLLPY</sequence>
<feature type="compositionally biased region" description="Polar residues" evidence="1">
    <location>
        <begin position="142"/>
        <end position="152"/>
    </location>
</feature>
<gene>
    <name evidence="2" type="ORF">E5288_WYG011556</name>
</gene>
<feature type="compositionally biased region" description="Polar residues" evidence="1">
    <location>
        <begin position="40"/>
        <end position="62"/>
    </location>
</feature>
<keyword evidence="3" id="KW-1185">Reference proteome</keyword>
<evidence type="ECO:0000313" key="3">
    <source>
        <dbReference type="Proteomes" id="UP000322234"/>
    </source>
</evidence>
<dbReference type="AlphaFoldDB" id="A0A6B0RNV9"/>
<evidence type="ECO:0000256" key="1">
    <source>
        <dbReference type="SAM" id="MobiDB-lite"/>
    </source>
</evidence>
<feature type="region of interest" description="Disordered" evidence="1">
    <location>
        <begin position="129"/>
        <end position="196"/>
    </location>
</feature>
<dbReference type="EMBL" id="VBQZ03000058">
    <property type="protein sequence ID" value="MXQ89714.1"/>
    <property type="molecule type" value="Genomic_DNA"/>
</dbReference>
<accession>A0A6B0RNV9</accession>
<reference evidence="2" key="1">
    <citation type="submission" date="2019-10" db="EMBL/GenBank/DDBJ databases">
        <title>The sequence and de novo assembly of the wild yak genome.</title>
        <authorList>
            <person name="Liu Y."/>
        </authorList>
    </citation>
    <scope>NUCLEOTIDE SEQUENCE [LARGE SCALE GENOMIC DNA]</scope>
    <source>
        <strain evidence="2">WY2019</strain>
    </source>
</reference>
<dbReference type="Proteomes" id="UP000322234">
    <property type="component" value="Unassembled WGS sequence"/>
</dbReference>
<proteinExistence type="predicted"/>
<protein>
    <submittedName>
        <fullName evidence="2">Uncharacterized protein</fullName>
    </submittedName>
</protein>
<organism evidence="2 3">
    <name type="scientific">Bos mutus</name>
    <name type="common">wild yak</name>
    <dbReference type="NCBI Taxonomy" id="72004"/>
    <lineage>
        <taxon>Eukaryota</taxon>
        <taxon>Metazoa</taxon>
        <taxon>Chordata</taxon>
        <taxon>Craniata</taxon>
        <taxon>Vertebrata</taxon>
        <taxon>Euteleostomi</taxon>
        <taxon>Mammalia</taxon>
        <taxon>Eutheria</taxon>
        <taxon>Laurasiatheria</taxon>
        <taxon>Artiodactyla</taxon>
        <taxon>Ruminantia</taxon>
        <taxon>Pecora</taxon>
        <taxon>Bovidae</taxon>
        <taxon>Bovinae</taxon>
        <taxon>Bos</taxon>
    </lineage>
</organism>